<protein>
    <submittedName>
        <fullName evidence="2">Uncharacterized protein</fullName>
    </submittedName>
</protein>
<reference evidence="2 3" key="1">
    <citation type="journal article" date="2014" name="Int. J. Syst. Evol. Microbiol.">
        <title>Complete genome sequence of Corynebacterium casei LMG S-19264T (=DSM 44701T), isolated from a smear-ripened cheese.</title>
        <authorList>
            <consortium name="US DOE Joint Genome Institute (JGI-PGF)"/>
            <person name="Walter F."/>
            <person name="Albersmeier A."/>
            <person name="Kalinowski J."/>
            <person name="Ruckert C."/>
        </authorList>
    </citation>
    <scope>NUCLEOTIDE SEQUENCE [LARGE SCALE GENOMIC DNA]</scope>
    <source>
        <strain evidence="2 3">KCTC 12866</strain>
    </source>
</reference>
<proteinExistence type="predicted"/>
<comment type="caution">
    <text evidence="2">The sequence shown here is derived from an EMBL/GenBank/DDBJ whole genome shotgun (WGS) entry which is preliminary data.</text>
</comment>
<organism evidence="2 3">
    <name type="scientific">Persicitalea jodogahamensis</name>
    <dbReference type="NCBI Taxonomy" id="402147"/>
    <lineage>
        <taxon>Bacteria</taxon>
        <taxon>Pseudomonadati</taxon>
        <taxon>Bacteroidota</taxon>
        <taxon>Cytophagia</taxon>
        <taxon>Cytophagales</taxon>
        <taxon>Spirosomataceae</taxon>
        <taxon>Persicitalea</taxon>
    </lineage>
</organism>
<sequence>MILKYFYMVAINSLRNILFLIVLSSNAFAQTDSQSTIDIQPILHLYDIADQTQEDIATILGPQSSLNAEDAKAAVCANCQKYSYQNDRIIIEYTNDMADRIIIWPEKNNKAELTPSLLGLPNKKPDSIQDGKLLWKGYDGIRELIAFTDGNGAVTYILIKVITD</sequence>
<gene>
    <name evidence="2" type="ORF">GCM10007390_37110</name>
</gene>
<keyword evidence="1" id="KW-0732">Signal</keyword>
<dbReference type="AlphaFoldDB" id="A0A8J3D634"/>
<name>A0A8J3D634_9BACT</name>
<feature type="signal peptide" evidence="1">
    <location>
        <begin position="1"/>
        <end position="29"/>
    </location>
</feature>
<evidence type="ECO:0000313" key="2">
    <source>
        <dbReference type="EMBL" id="GHB79612.1"/>
    </source>
</evidence>
<accession>A0A8J3D634</accession>
<evidence type="ECO:0000313" key="3">
    <source>
        <dbReference type="Proteomes" id="UP000598271"/>
    </source>
</evidence>
<keyword evidence="3" id="KW-1185">Reference proteome</keyword>
<dbReference type="EMBL" id="BMXF01000004">
    <property type="protein sequence ID" value="GHB79612.1"/>
    <property type="molecule type" value="Genomic_DNA"/>
</dbReference>
<feature type="chain" id="PRO_5035179766" evidence="1">
    <location>
        <begin position="30"/>
        <end position="164"/>
    </location>
</feature>
<dbReference type="Proteomes" id="UP000598271">
    <property type="component" value="Unassembled WGS sequence"/>
</dbReference>
<evidence type="ECO:0000256" key="1">
    <source>
        <dbReference type="SAM" id="SignalP"/>
    </source>
</evidence>